<feature type="transmembrane region" description="Helical" evidence="8">
    <location>
        <begin position="112"/>
        <end position="132"/>
    </location>
</feature>
<evidence type="ECO:0000256" key="4">
    <source>
        <dbReference type="ARBA" id="ARBA00022692"/>
    </source>
</evidence>
<evidence type="ECO:0000256" key="7">
    <source>
        <dbReference type="RuleBase" id="RU000320"/>
    </source>
</evidence>
<keyword evidence="6 8" id="KW-0472">Membrane</keyword>
<dbReference type="AlphaFoldDB" id="A0A8A0RLH1"/>
<feature type="transmembrane region" description="Helical" evidence="8">
    <location>
        <begin position="459"/>
        <end position="477"/>
    </location>
</feature>
<evidence type="ECO:0000259" key="9">
    <source>
        <dbReference type="Pfam" id="PF00361"/>
    </source>
</evidence>
<dbReference type="InterPro" id="IPR050586">
    <property type="entry name" value="CPA3_Na-H_Antiporter_D"/>
</dbReference>
<evidence type="ECO:0000256" key="2">
    <source>
        <dbReference type="ARBA" id="ARBA00005346"/>
    </source>
</evidence>
<dbReference type="GO" id="GO:0005886">
    <property type="term" value="C:plasma membrane"/>
    <property type="evidence" value="ECO:0007669"/>
    <property type="project" value="UniProtKB-SubCell"/>
</dbReference>
<gene>
    <name evidence="10" type="primary">mnhD1</name>
    <name evidence="10" type="ORF">H0A61_00681</name>
</gene>
<dbReference type="PANTHER" id="PTHR42703:SF1">
    <property type="entry name" value="NA(+)_H(+) ANTIPORTER SUBUNIT D1"/>
    <property type="match status" value="1"/>
</dbReference>
<feature type="transmembrane region" description="Helical" evidence="8">
    <location>
        <begin position="418"/>
        <end position="438"/>
    </location>
</feature>
<accession>A0A8A0RLH1</accession>
<feature type="transmembrane region" description="Helical" evidence="8">
    <location>
        <begin position="32"/>
        <end position="52"/>
    </location>
</feature>
<reference evidence="10" key="1">
    <citation type="submission" date="2020-07" db="EMBL/GenBank/DDBJ databases">
        <title>Koleobacter methoxysyntrophicus gen. nov., sp. nov., a novel anaerobic bacterium isolated from deep subsurface oil field and proposal of Koleobacterales ord. nov. in the phylum Firmicutes.</title>
        <authorList>
            <person name="Sakamoto S."/>
            <person name="Tamaki H."/>
        </authorList>
    </citation>
    <scope>NUCLEOTIDE SEQUENCE</scope>
    <source>
        <strain evidence="10">NRmbB1</strain>
    </source>
</reference>
<proteinExistence type="inferred from homology"/>
<dbReference type="InterPro" id="IPR001750">
    <property type="entry name" value="ND/Mrp_TM"/>
</dbReference>
<comment type="similarity">
    <text evidence="2">Belongs to the CPA3 antiporters (TC 2.A.63) subunit D family.</text>
</comment>
<sequence>MKMNDSIPVIIIIIMLSSAFICPLIRGKNTTCFVTALGSNALSFILCLYTLIKTGSIGPIIYYLGGWPPPYGIELYVDSLSAFVGTVLTGTGLLIVLHSGKTLEEEVEGSKVSYYYSLLLLLMGSMLGIVFTRDLFNLYVFVEICSLASCAIISIKNERFSIEATIKYLILSSLGSGMVLFAIALIYGITGHLNFAIIHRELLETASIYPRNILAALSLLVAGFSLKAALFPLHIWLPDAHSQAPTPSSAFLSGLVLKVYAVSLIKILFVIFGTKIISQLPVMSLITLMASMGILIGSVLAIMQSDIKRMLAYSSVTQMGYIFLGIGLKNEMGMVGAVFHILNHALTKSNLFLAAGNIIHGSGVREIPHLAGIGRKMPVTMAAFTVSALSMVGIPLLAGFNSKWYLGLASLEASKPLFLIIILISSLLNAGYYLPVVISAFFGKDENVRLENAREAEGLALMPLIIFSLLIVALGVYPKVILDVIHKAVNGLL</sequence>
<feature type="transmembrane region" description="Helical" evidence="8">
    <location>
        <begin position="213"/>
        <end position="237"/>
    </location>
</feature>
<dbReference type="PANTHER" id="PTHR42703">
    <property type="entry name" value="NADH DEHYDROGENASE"/>
    <property type="match status" value="1"/>
</dbReference>
<protein>
    <submittedName>
        <fullName evidence="10">Na(+)/H(+) antiporter subunit D1</fullName>
    </submittedName>
</protein>
<feature type="transmembrane region" description="Helical" evidence="8">
    <location>
        <begin position="168"/>
        <end position="193"/>
    </location>
</feature>
<keyword evidence="5 8" id="KW-1133">Transmembrane helix</keyword>
<feature type="transmembrane region" description="Helical" evidence="8">
    <location>
        <begin position="6"/>
        <end position="25"/>
    </location>
</feature>
<feature type="transmembrane region" description="Helical" evidence="8">
    <location>
        <begin position="249"/>
        <end position="274"/>
    </location>
</feature>
<dbReference type="KEGG" id="kme:H0A61_00681"/>
<feature type="transmembrane region" description="Helical" evidence="8">
    <location>
        <begin position="138"/>
        <end position="156"/>
    </location>
</feature>
<evidence type="ECO:0000256" key="8">
    <source>
        <dbReference type="SAM" id="Phobius"/>
    </source>
</evidence>
<dbReference type="PRINTS" id="PR01434">
    <property type="entry name" value="NADHDHGNASE5"/>
</dbReference>
<feature type="transmembrane region" description="Helical" evidence="8">
    <location>
        <begin position="379"/>
        <end position="398"/>
    </location>
</feature>
<feature type="transmembrane region" description="Helical" evidence="8">
    <location>
        <begin position="310"/>
        <end position="328"/>
    </location>
</feature>
<evidence type="ECO:0000256" key="3">
    <source>
        <dbReference type="ARBA" id="ARBA00022475"/>
    </source>
</evidence>
<dbReference type="RefSeq" id="WP_206708573.1">
    <property type="nucleotide sequence ID" value="NZ_CP059066.1"/>
</dbReference>
<evidence type="ECO:0000256" key="5">
    <source>
        <dbReference type="ARBA" id="ARBA00022989"/>
    </source>
</evidence>
<dbReference type="Pfam" id="PF00361">
    <property type="entry name" value="Proton_antipo_M"/>
    <property type="match status" value="1"/>
</dbReference>
<dbReference type="Proteomes" id="UP000662904">
    <property type="component" value="Chromosome"/>
</dbReference>
<evidence type="ECO:0000313" key="10">
    <source>
        <dbReference type="EMBL" id="QSQ08359.1"/>
    </source>
</evidence>
<feature type="transmembrane region" description="Helical" evidence="8">
    <location>
        <begin position="80"/>
        <end position="100"/>
    </location>
</feature>
<evidence type="ECO:0000256" key="1">
    <source>
        <dbReference type="ARBA" id="ARBA00004651"/>
    </source>
</evidence>
<evidence type="ECO:0000313" key="11">
    <source>
        <dbReference type="Proteomes" id="UP000662904"/>
    </source>
</evidence>
<keyword evidence="4 7" id="KW-0812">Transmembrane</keyword>
<feature type="transmembrane region" description="Helical" evidence="8">
    <location>
        <begin position="280"/>
        <end position="303"/>
    </location>
</feature>
<dbReference type="EMBL" id="CP059066">
    <property type="protein sequence ID" value="QSQ08359.1"/>
    <property type="molecule type" value="Genomic_DNA"/>
</dbReference>
<feature type="domain" description="NADH:quinone oxidoreductase/Mrp antiporter transmembrane" evidence="9">
    <location>
        <begin position="133"/>
        <end position="428"/>
    </location>
</feature>
<evidence type="ECO:0000256" key="6">
    <source>
        <dbReference type="ARBA" id="ARBA00023136"/>
    </source>
</evidence>
<name>A0A8A0RLH1_9FIRM</name>
<keyword evidence="3" id="KW-1003">Cell membrane</keyword>
<keyword evidence="11" id="KW-1185">Reference proteome</keyword>
<comment type="subcellular location">
    <subcellularLocation>
        <location evidence="1">Cell membrane</location>
        <topology evidence="1">Multi-pass membrane protein</topology>
    </subcellularLocation>
    <subcellularLocation>
        <location evidence="7">Membrane</location>
        <topology evidence="7">Multi-pass membrane protein</topology>
    </subcellularLocation>
</comment>
<organism evidence="10 11">
    <name type="scientific">Koleobacter methoxysyntrophicus</name>
    <dbReference type="NCBI Taxonomy" id="2751313"/>
    <lineage>
        <taxon>Bacteria</taxon>
        <taxon>Bacillati</taxon>
        <taxon>Bacillota</taxon>
        <taxon>Clostridia</taxon>
        <taxon>Koleobacterales</taxon>
        <taxon>Koleobacteraceae</taxon>
        <taxon>Koleobacter</taxon>
    </lineage>
</organism>